<accession>A0A7V8FVR3</accession>
<gene>
    <name evidence="4" type="ORF">GAK35_02610</name>
</gene>
<feature type="compositionally biased region" description="Low complexity" evidence="2">
    <location>
        <begin position="108"/>
        <end position="119"/>
    </location>
</feature>
<comment type="caution">
    <text evidence="4">The sequence shown here is derived from an EMBL/GenBank/DDBJ whole genome shotgun (WGS) entry which is preliminary data.</text>
</comment>
<keyword evidence="1" id="KW-0175">Coiled coil</keyword>
<reference evidence="5" key="1">
    <citation type="journal article" date="2020" name="MBio">
        <title>Horizontal gene transfer to a defensive symbiont with a reduced genome amongst a multipartite beetle microbiome.</title>
        <authorList>
            <person name="Waterworth S.C."/>
            <person name="Florez L.V."/>
            <person name="Rees E.R."/>
            <person name="Hertweck C."/>
            <person name="Kaltenpoth M."/>
            <person name="Kwan J.C."/>
        </authorList>
    </citation>
    <scope>NUCLEOTIDE SEQUENCE [LARGE SCALE GENOMIC DNA]</scope>
</reference>
<evidence type="ECO:0000256" key="2">
    <source>
        <dbReference type="SAM" id="MobiDB-lite"/>
    </source>
</evidence>
<name>A0A7V8FVR3_9BURK</name>
<evidence type="ECO:0000256" key="1">
    <source>
        <dbReference type="SAM" id="Coils"/>
    </source>
</evidence>
<dbReference type="EMBL" id="WNDX01000078">
    <property type="protein sequence ID" value="KAF1042639.1"/>
    <property type="molecule type" value="Genomic_DNA"/>
</dbReference>
<feature type="coiled-coil region" evidence="1">
    <location>
        <begin position="211"/>
        <end position="270"/>
    </location>
</feature>
<evidence type="ECO:0000256" key="3">
    <source>
        <dbReference type="SAM" id="Phobius"/>
    </source>
</evidence>
<feature type="transmembrane region" description="Helical" evidence="3">
    <location>
        <begin position="145"/>
        <end position="165"/>
    </location>
</feature>
<organism evidence="4 5">
    <name type="scientific">Herbaspirillum frisingense</name>
    <dbReference type="NCBI Taxonomy" id="92645"/>
    <lineage>
        <taxon>Bacteria</taxon>
        <taxon>Pseudomonadati</taxon>
        <taxon>Pseudomonadota</taxon>
        <taxon>Betaproteobacteria</taxon>
        <taxon>Burkholderiales</taxon>
        <taxon>Oxalobacteraceae</taxon>
        <taxon>Herbaspirillum</taxon>
    </lineage>
</organism>
<sequence>MQVLHRTGEDRDKRAASDAASNALAPPDLEDNIIVDDELEIRASHITAAAVAAASVTAAVVTAAAEAQALAAEPASRPDAPAEPAVALHNTALEPLPTFAPAPEPESSPESSPFPAAEPQVQTAARAQSAQYVGAPQVPTASTRGVWLVSLLTVFGIAMALWLSAQAQWPQRALKPMVQHLPSLRNPAPAPVVAPVVVAPAAEPASAGDAIALLQQEAEEKTRLLAQKRAAAEERHRREDAAQAQRELRRRQAEAQLAAARAKAERSQGAVLETPEIVEVPAAPSLADQVKQCSALSLFAREGCLWKLCNGKWGKDGCPAYERNNDGA</sequence>
<proteinExistence type="predicted"/>
<feature type="region of interest" description="Disordered" evidence="2">
    <location>
        <begin position="1"/>
        <end position="28"/>
    </location>
</feature>
<keyword evidence="3" id="KW-0472">Membrane</keyword>
<evidence type="ECO:0000313" key="4">
    <source>
        <dbReference type="EMBL" id="KAF1042639.1"/>
    </source>
</evidence>
<keyword evidence="3" id="KW-0812">Transmembrane</keyword>
<evidence type="ECO:0000313" key="5">
    <source>
        <dbReference type="Proteomes" id="UP000462435"/>
    </source>
</evidence>
<dbReference type="AlphaFoldDB" id="A0A7V8FVR3"/>
<feature type="compositionally biased region" description="Low complexity" evidence="2">
    <location>
        <begin position="17"/>
        <end position="27"/>
    </location>
</feature>
<dbReference type="Proteomes" id="UP000462435">
    <property type="component" value="Unassembled WGS sequence"/>
</dbReference>
<feature type="compositionally biased region" description="Basic and acidic residues" evidence="2">
    <location>
        <begin position="1"/>
        <end position="16"/>
    </location>
</feature>
<feature type="region of interest" description="Disordered" evidence="2">
    <location>
        <begin position="96"/>
        <end position="128"/>
    </location>
</feature>
<protein>
    <submittedName>
        <fullName evidence="4">Uncharacterized protein</fullName>
    </submittedName>
</protein>
<keyword evidence="3" id="KW-1133">Transmembrane helix</keyword>